<dbReference type="GO" id="GO:0003700">
    <property type="term" value="F:DNA-binding transcription factor activity"/>
    <property type="evidence" value="ECO:0007669"/>
    <property type="project" value="InterPro"/>
</dbReference>
<name>A0A7V1PTV2_CALAY</name>
<keyword evidence="3" id="KW-0408">Iron</keyword>
<evidence type="ECO:0000256" key="4">
    <source>
        <dbReference type="SAM" id="Phobius"/>
    </source>
</evidence>
<dbReference type="InterPro" id="IPR036421">
    <property type="entry name" value="Fe_dep_repressor_sf"/>
</dbReference>
<dbReference type="SMART" id="SM00529">
    <property type="entry name" value="HTH_DTXR"/>
    <property type="match status" value="1"/>
</dbReference>
<comment type="caution">
    <text evidence="6">The sequence shown here is derived from an EMBL/GenBank/DDBJ whole genome shotgun (WGS) entry which is preliminary data.</text>
</comment>
<dbReference type="InterPro" id="IPR036390">
    <property type="entry name" value="WH_DNA-bd_sf"/>
</dbReference>
<dbReference type="InterPro" id="IPR001367">
    <property type="entry name" value="Fe_dep_repressor"/>
</dbReference>
<dbReference type="Pfam" id="PF02742">
    <property type="entry name" value="Fe_dep_repr_C"/>
    <property type="match status" value="1"/>
</dbReference>
<dbReference type="InterPro" id="IPR007167">
    <property type="entry name" value="Fe-transptr_FeoA-like"/>
</dbReference>
<dbReference type="Pfam" id="PF04023">
    <property type="entry name" value="FeoA"/>
    <property type="match status" value="2"/>
</dbReference>
<dbReference type="AlphaFoldDB" id="A0A7V1PTV2"/>
<evidence type="ECO:0000256" key="1">
    <source>
        <dbReference type="ARBA" id="ARBA00004496"/>
    </source>
</evidence>
<organism evidence="6">
    <name type="scientific">Caldithrix abyssi</name>
    <dbReference type="NCBI Taxonomy" id="187145"/>
    <lineage>
        <taxon>Bacteria</taxon>
        <taxon>Pseudomonadati</taxon>
        <taxon>Calditrichota</taxon>
        <taxon>Calditrichia</taxon>
        <taxon>Calditrichales</taxon>
        <taxon>Calditrichaceae</taxon>
        <taxon>Caldithrix</taxon>
    </lineage>
</organism>
<dbReference type="GO" id="GO:0046983">
    <property type="term" value="F:protein dimerization activity"/>
    <property type="evidence" value="ECO:0007669"/>
    <property type="project" value="InterPro"/>
</dbReference>
<evidence type="ECO:0000256" key="3">
    <source>
        <dbReference type="ARBA" id="ARBA00023004"/>
    </source>
</evidence>
<dbReference type="EMBL" id="DRLD01000107">
    <property type="protein sequence ID" value="HED09825.1"/>
    <property type="molecule type" value="Genomic_DNA"/>
</dbReference>
<dbReference type="Gene3D" id="1.10.10.10">
    <property type="entry name" value="Winged helix-like DNA-binding domain superfamily/Winged helix DNA-binding domain"/>
    <property type="match status" value="1"/>
</dbReference>
<sequence length="348" mass="39154">MNPILLLIDGTLILILLALIFWPEKGIWARIREARVRRQRILLEDTLKQLYDHEYYHKPVSIASLAGALNLSQEKTTRALQSLAQLKLAVFSGGQWHLTAEGRGYALRILRIHRLWERYLADETGVSEAEWHRRAEKREHDLTMDEADRLSETLGYPVYDPHGDPIPNRFGELPPKSGRPLTAAQPGTHTTIVHLEDEPAILFEQLSAEGLYPGMAVTVLENNDERVVIKGEGKKITLAPVVAANITIPVEEAKEAEEAEKEPFLTLADVREGEAAEVIGISPQCRGMQRRRLMDLGILPGSVITRELESMGGDPVAYNVRGALIALRRDQARLIRVKIKKEHHEPQL</sequence>
<dbReference type="SMART" id="SM00899">
    <property type="entry name" value="FeoA"/>
    <property type="match status" value="2"/>
</dbReference>
<dbReference type="Proteomes" id="UP000886005">
    <property type="component" value="Unassembled WGS sequence"/>
</dbReference>
<keyword evidence="4" id="KW-0812">Transmembrane</keyword>
<comment type="subcellular location">
    <subcellularLocation>
        <location evidence="1">Cytoplasm</location>
    </subcellularLocation>
</comment>
<dbReference type="InterPro" id="IPR008988">
    <property type="entry name" value="Transcriptional_repressor_C"/>
</dbReference>
<evidence type="ECO:0000259" key="5">
    <source>
        <dbReference type="SMART" id="SM00899"/>
    </source>
</evidence>
<dbReference type="SUPFAM" id="SSF47979">
    <property type="entry name" value="Iron-dependent repressor protein, dimerization domain"/>
    <property type="match status" value="1"/>
</dbReference>
<evidence type="ECO:0000256" key="2">
    <source>
        <dbReference type="ARBA" id="ARBA00011738"/>
    </source>
</evidence>
<dbReference type="PANTHER" id="PTHR33238:SF11">
    <property type="entry name" value="TRANSCRIPTIONAL REGULATOR MNTR"/>
    <property type="match status" value="1"/>
</dbReference>
<accession>A0A7V1PTV2</accession>
<feature type="transmembrane region" description="Helical" evidence="4">
    <location>
        <begin position="6"/>
        <end position="22"/>
    </location>
</feature>
<dbReference type="Gene3D" id="2.30.30.90">
    <property type="match status" value="1"/>
</dbReference>
<comment type="subunit">
    <text evidence="2">Homodimer.</text>
</comment>
<keyword evidence="4" id="KW-1133">Transmembrane helix</keyword>
<dbReference type="GO" id="GO:0005737">
    <property type="term" value="C:cytoplasm"/>
    <property type="evidence" value="ECO:0007669"/>
    <property type="project" value="UniProtKB-SubCell"/>
</dbReference>
<reference evidence="6" key="1">
    <citation type="journal article" date="2020" name="mSystems">
        <title>Genome- and Community-Level Interaction Insights into Carbon Utilization and Element Cycling Functions of Hydrothermarchaeota in Hydrothermal Sediment.</title>
        <authorList>
            <person name="Zhou Z."/>
            <person name="Liu Y."/>
            <person name="Xu W."/>
            <person name="Pan J."/>
            <person name="Luo Z.H."/>
            <person name="Li M."/>
        </authorList>
    </citation>
    <scope>NUCLEOTIDE SEQUENCE [LARGE SCALE GENOMIC DNA]</scope>
    <source>
        <strain evidence="6">HyVt-456</strain>
    </source>
</reference>
<keyword evidence="4" id="KW-0472">Membrane</keyword>
<dbReference type="SUPFAM" id="SSF46785">
    <property type="entry name" value="Winged helix' DNA-binding domain"/>
    <property type="match status" value="1"/>
</dbReference>
<dbReference type="InterPro" id="IPR050536">
    <property type="entry name" value="DtxR_MntR_Metal-Reg"/>
</dbReference>
<dbReference type="InterPro" id="IPR036388">
    <property type="entry name" value="WH-like_DNA-bd_sf"/>
</dbReference>
<feature type="domain" description="Ferrous iron transporter FeoA-like" evidence="5">
    <location>
        <begin position="265"/>
        <end position="339"/>
    </location>
</feature>
<dbReference type="InterPro" id="IPR038157">
    <property type="entry name" value="FeoA_core_dom"/>
</dbReference>
<protein>
    <recommendedName>
        <fullName evidence="5">Ferrous iron transporter FeoA-like domain-containing protein</fullName>
    </recommendedName>
</protein>
<dbReference type="PANTHER" id="PTHR33238">
    <property type="entry name" value="IRON (METAL) DEPENDENT REPRESSOR, DTXR FAMILY"/>
    <property type="match status" value="1"/>
</dbReference>
<dbReference type="InterPro" id="IPR022689">
    <property type="entry name" value="Iron_dep_repressor"/>
</dbReference>
<feature type="domain" description="Ferrous iron transporter FeoA-like" evidence="5">
    <location>
        <begin position="179"/>
        <end position="249"/>
    </location>
</feature>
<dbReference type="SUPFAM" id="SSF50037">
    <property type="entry name" value="C-terminal domain of transcriptional repressors"/>
    <property type="match status" value="2"/>
</dbReference>
<evidence type="ECO:0000313" key="6">
    <source>
        <dbReference type="EMBL" id="HED09825.1"/>
    </source>
</evidence>
<proteinExistence type="predicted"/>
<gene>
    <name evidence="6" type="ORF">ENJ10_03990</name>
</gene>
<dbReference type="GO" id="GO:0046914">
    <property type="term" value="F:transition metal ion binding"/>
    <property type="evidence" value="ECO:0007669"/>
    <property type="project" value="InterPro"/>
</dbReference>